<evidence type="ECO:0000313" key="3">
    <source>
        <dbReference type="Proteomes" id="UP001218218"/>
    </source>
</evidence>
<evidence type="ECO:0008006" key="4">
    <source>
        <dbReference type="Google" id="ProtNLM"/>
    </source>
</evidence>
<reference evidence="2" key="1">
    <citation type="submission" date="2023-03" db="EMBL/GenBank/DDBJ databases">
        <title>Massive genome expansion in bonnet fungi (Mycena s.s.) driven by repeated elements and novel gene families across ecological guilds.</title>
        <authorList>
            <consortium name="Lawrence Berkeley National Laboratory"/>
            <person name="Harder C.B."/>
            <person name="Miyauchi S."/>
            <person name="Viragh M."/>
            <person name="Kuo A."/>
            <person name="Thoen E."/>
            <person name="Andreopoulos B."/>
            <person name="Lu D."/>
            <person name="Skrede I."/>
            <person name="Drula E."/>
            <person name="Henrissat B."/>
            <person name="Morin E."/>
            <person name="Kohler A."/>
            <person name="Barry K."/>
            <person name="LaButti K."/>
            <person name="Morin E."/>
            <person name="Salamov A."/>
            <person name="Lipzen A."/>
            <person name="Mereny Z."/>
            <person name="Hegedus B."/>
            <person name="Baldrian P."/>
            <person name="Stursova M."/>
            <person name="Weitz H."/>
            <person name="Taylor A."/>
            <person name="Grigoriev I.V."/>
            <person name="Nagy L.G."/>
            <person name="Martin F."/>
            <person name="Kauserud H."/>
        </authorList>
    </citation>
    <scope>NUCLEOTIDE SEQUENCE</scope>
    <source>
        <strain evidence="2">CBHHK002</strain>
    </source>
</reference>
<protein>
    <recommendedName>
        <fullName evidence="4">F-box domain-containing protein</fullName>
    </recommendedName>
</protein>
<feature type="coiled-coil region" evidence="1">
    <location>
        <begin position="34"/>
        <end position="61"/>
    </location>
</feature>
<dbReference type="Gene3D" id="1.20.1280.50">
    <property type="match status" value="1"/>
</dbReference>
<comment type="caution">
    <text evidence="2">The sequence shown here is derived from an EMBL/GenBank/DDBJ whole genome shotgun (WGS) entry which is preliminary data.</text>
</comment>
<keyword evidence="1" id="KW-0175">Coiled coil</keyword>
<dbReference type="AlphaFoldDB" id="A0AAD7EVR8"/>
<dbReference type="Proteomes" id="UP001218218">
    <property type="component" value="Unassembled WGS sequence"/>
</dbReference>
<evidence type="ECO:0000313" key="2">
    <source>
        <dbReference type="EMBL" id="KAJ7354552.1"/>
    </source>
</evidence>
<gene>
    <name evidence="2" type="ORF">DFH08DRAFT_773788</name>
</gene>
<evidence type="ECO:0000256" key="1">
    <source>
        <dbReference type="SAM" id="Coils"/>
    </source>
</evidence>
<dbReference type="Gene3D" id="3.80.10.10">
    <property type="entry name" value="Ribonuclease Inhibitor"/>
    <property type="match status" value="1"/>
</dbReference>
<name>A0AAD7EVR8_9AGAR</name>
<proteinExistence type="predicted"/>
<accession>A0AAD7EVR8</accession>
<dbReference type="InterPro" id="IPR032675">
    <property type="entry name" value="LRR_dom_sf"/>
</dbReference>
<keyword evidence="3" id="KW-1185">Reference proteome</keyword>
<dbReference type="EMBL" id="JARIHO010000010">
    <property type="protein sequence ID" value="KAJ7354552.1"/>
    <property type="molecule type" value="Genomic_DNA"/>
</dbReference>
<organism evidence="2 3">
    <name type="scientific">Mycena albidolilacea</name>
    <dbReference type="NCBI Taxonomy" id="1033008"/>
    <lineage>
        <taxon>Eukaryota</taxon>
        <taxon>Fungi</taxon>
        <taxon>Dikarya</taxon>
        <taxon>Basidiomycota</taxon>
        <taxon>Agaricomycotina</taxon>
        <taxon>Agaricomycetes</taxon>
        <taxon>Agaricomycetidae</taxon>
        <taxon>Agaricales</taxon>
        <taxon>Marasmiineae</taxon>
        <taxon>Mycenaceae</taxon>
        <taxon>Mycena</taxon>
    </lineage>
</organism>
<sequence length="551" mass="60876">MASPFAAQLGTNYCPKDKEVLEIQTLLVKPALRLKNLDNEIAELQKAIEKLMEERDGLGAYVDAHKALTSPARRLPLDIIEEIFVACLPTHRNCVMSASEAPVLLGRVCRSWRAISLSTPKLWAKIHVVEPLPDRYSRLTAPFDEKVAQCVQATKMWLGRSGQCPLSISLESSPDNSPPETEVSPAASLQLLQALVPFAPRWQHIHFTTPSSHILEIISHLDIDMPWLETAAFHYQMSRPLHSIDWGHFSIFRGARISTVSIPGNIFIPERFPVLWDQLTTLTIGGPAWSGELTSEAIFRVISGCPELRCCKVVVCDSPAEMSTAPPQHPILELPFLHTLAIHCFGHGAPVVSLLLKRLSVPELSNFTFLGSCQDSPTLRDFFAGSLYLRSFEIDAHAFSKTSLLDTLCHLPSTVRKLKNPAPAMGTSLQGCFDDDALAVLTSPGLCPALRDFSIGDSHHSISDAAVLRFITARMMLEPRALKSVEIYFNRPMTIDIMSNLRAFIETGLAISLTYIPSPRYSPWGGLPDAPAVAYPAWTPPNRALTSSSWY</sequence>